<dbReference type="Proteomes" id="UP000887579">
    <property type="component" value="Unplaced"/>
</dbReference>
<organism evidence="1 2">
    <name type="scientific">Panagrolaimus sp. ES5</name>
    <dbReference type="NCBI Taxonomy" id="591445"/>
    <lineage>
        <taxon>Eukaryota</taxon>
        <taxon>Metazoa</taxon>
        <taxon>Ecdysozoa</taxon>
        <taxon>Nematoda</taxon>
        <taxon>Chromadorea</taxon>
        <taxon>Rhabditida</taxon>
        <taxon>Tylenchina</taxon>
        <taxon>Panagrolaimomorpha</taxon>
        <taxon>Panagrolaimoidea</taxon>
        <taxon>Panagrolaimidae</taxon>
        <taxon>Panagrolaimus</taxon>
    </lineage>
</organism>
<reference evidence="2" key="1">
    <citation type="submission" date="2022-11" db="UniProtKB">
        <authorList>
            <consortium name="WormBaseParasite"/>
        </authorList>
    </citation>
    <scope>IDENTIFICATION</scope>
</reference>
<name>A0AC34G6T3_9BILA</name>
<sequence>MFGDTTTFQCPAGCEVILDTPEFSNIYGTGLQSVTVTCDISGNYVTSYGKAVGFANCALKHQDDDKTLSCSAGCLVKFRMPSGAVLTPANQVLVFTCQDTGKYQAPSGQEVEGAVCR</sequence>
<accession>A0AC34G6T3</accession>
<evidence type="ECO:0000313" key="1">
    <source>
        <dbReference type="Proteomes" id="UP000887579"/>
    </source>
</evidence>
<proteinExistence type="predicted"/>
<dbReference type="WBParaSite" id="ES5_v2.g25331.t1">
    <property type="protein sequence ID" value="ES5_v2.g25331.t1"/>
    <property type="gene ID" value="ES5_v2.g25331"/>
</dbReference>
<protein>
    <submittedName>
        <fullName evidence="2">Sushi domain-containing protein</fullName>
    </submittedName>
</protein>
<evidence type="ECO:0000313" key="2">
    <source>
        <dbReference type="WBParaSite" id="ES5_v2.g25331.t1"/>
    </source>
</evidence>